<proteinExistence type="predicted"/>
<dbReference type="OrthoDB" id="536504at2759"/>
<dbReference type="InterPro" id="IPR000719">
    <property type="entry name" value="Prot_kinase_dom"/>
</dbReference>
<feature type="non-terminal residue" evidence="2">
    <location>
        <position position="137"/>
    </location>
</feature>
<evidence type="ECO:0000313" key="3">
    <source>
        <dbReference type="Proteomes" id="UP000001058"/>
    </source>
</evidence>
<dbReference type="InterPro" id="IPR001245">
    <property type="entry name" value="Ser-Thr/Tyr_kinase_cat_dom"/>
</dbReference>
<dbReference type="InterPro" id="IPR050167">
    <property type="entry name" value="Ser_Thr_protein_kinase"/>
</dbReference>
<dbReference type="Proteomes" id="UP000001058">
    <property type="component" value="Unassembled WGS sequence"/>
</dbReference>
<feature type="non-terminal residue" evidence="2">
    <location>
        <position position="1"/>
    </location>
</feature>
<dbReference type="InParanoid" id="D8TSH6"/>
<gene>
    <name evidence="2" type="ORF">VOLCADRAFT_47122</name>
</gene>
<dbReference type="GO" id="GO:0004672">
    <property type="term" value="F:protein kinase activity"/>
    <property type="evidence" value="ECO:0007669"/>
    <property type="project" value="InterPro"/>
</dbReference>
<dbReference type="PANTHER" id="PTHR23257:SF958">
    <property type="entry name" value="SERINE_THREONINE-PROTEIN KINASE WNK4"/>
    <property type="match status" value="1"/>
</dbReference>
<feature type="domain" description="Protein kinase" evidence="1">
    <location>
        <begin position="1"/>
        <end position="137"/>
    </location>
</feature>
<dbReference type="Pfam" id="PF07714">
    <property type="entry name" value="PK_Tyr_Ser-Thr"/>
    <property type="match status" value="1"/>
</dbReference>
<reference evidence="2 3" key="1">
    <citation type="journal article" date="2010" name="Science">
        <title>Genomic analysis of organismal complexity in the multicellular green alga Volvox carteri.</title>
        <authorList>
            <person name="Prochnik S.E."/>
            <person name="Umen J."/>
            <person name="Nedelcu A.M."/>
            <person name="Hallmann A."/>
            <person name="Miller S.M."/>
            <person name="Nishii I."/>
            <person name="Ferris P."/>
            <person name="Kuo A."/>
            <person name="Mitros T."/>
            <person name="Fritz-Laylin L.K."/>
            <person name="Hellsten U."/>
            <person name="Chapman J."/>
            <person name="Simakov O."/>
            <person name="Rensing S.A."/>
            <person name="Terry A."/>
            <person name="Pangilinan J."/>
            <person name="Kapitonov V."/>
            <person name="Jurka J."/>
            <person name="Salamov A."/>
            <person name="Shapiro H."/>
            <person name="Schmutz J."/>
            <person name="Grimwood J."/>
            <person name="Lindquist E."/>
            <person name="Lucas S."/>
            <person name="Grigoriev I.V."/>
            <person name="Schmitt R."/>
            <person name="Kirk D."/>
            <person name="Rokhsar D.S."/>
        </authorList>
    </citation>
    <scope>NUCLEOTIDE SEQUENCE [LARGE SCALE GENOMIC DNA]</scope>
    <source>
        <strain evidence="3">f. Nagariensis / Eve</strain>
    </source>
</reference>
<sequence length="137" mass="15334">PLARTDLKPQNVLLDGAGHVKVCDFGLAKIMHRTMMSTRNVHAGTPAYMAPEQFEGSMISEKVDVYAFAMTMYECLTGVLPWSWLDGDVQVCRGIVRGRRPKLPGWTPPFLADLIKACWVGEPGDRPPFSHLVHWLQ</sequence>
<dbReference type="GO" id="GO:0005524">
    <property type="term" value="F:ATP binding"/>
    <property type="evidence" value="ECO:0007669"/>
    <property type="project" value="InterPro"/>
</dbReference>
<name>D8TSH6_VOLCA</name>
<evidence type="ECO:0000313" key="2">
    <source>
        <dbReference type="EMBL" id="EFJ49488.1"/>
    </source>
</evidence>
<organism evidence="3">
    <name type="scientific">Volvox carteri f. nagariensis</name>
    <dbReference type="NCBI Taxonomy" id="3068"/>
    <lineage>
        <taxon>Eukaryota</taxon>
        <taxon>Viridiplantae</taxon>
        <taxon>Chlorophyta</taxon>
        <taxon>core chlorophytes</taxon>
        <taxon>Chlorophyceae</taxon>
        <taxon>CS clade</taxon>
        <taxon>Chlamydomonadales</taxon>
        <taxon>Volvocaceae</taxon>
        <taxon>Volvox</taxon>
    </lineage>
</organism>
<protein>
    <recommendedName>
        <fullName evidence="1">Protein kinase domain-containing protein</fullName>
    </recommendedName>
</protein>
<dbReference type="SUPFAM" id="SSF56112">
    <property type="entry name" value="Protein kinase-like (PK-like)"/>
    <property type="match status" value="1"/>
</dbReference>
<accession>D8TSH6</accession>
<dbReference type="GO" id="GO:0007165">
    <property type="term" value="P:signal transduction"/>
    <property type="evidence" value="ECO:0007669"/>
    <property type="project" value="TreeGrafter"/>
</dbReference>
<dbReference type="PROSITE" id="PS50011">
    <property type="entry name" value="PROTEIN_KINASE_DOM"/>
    <property type="match status" value="1"/>
</dbReference>
<dbReference type="STRING" id="3068.D8TSH6"/>
<dbReference type="Gene3D" id="1.10.510.10">
    <property type="entry name" value="Transferase(Phosphotransferase) domain 1"/>
    <property type="match status" value="1"/>
</dbReference>
<dbReference type="AlphaFoldDB" id="D8TSH6"/>
<dbReference type="SMART" id="SM00220">
    <property type="entry name" value="S_TKc"/>
    <property type="match status" value="1"/>
</dbReference>
<dbReference type="PANTHER" id="PTHR23257">
    <property type="entry name" value="SERINE-THREONINE PROTEIN KINASE"/>
    <property type="match status" value="1"/>
</dbReference>
<dbReference type="eggNOG" id="KOG0192">
    <property type="taxonomic scope" value="Eukaryota"/>
</dbReference>
<dbReference type="KEGG" id="vcn:VOLCADRAFT_47122"/>
<dbReference type="InterPro" id="IPR011009">
    <property type="entry name" value="Kinase-like_dom_sf"/>
</dbReference>
<dbReference type="RefSeq" id="XP_002949469.1">
    <property type="nucleotide sequence ID" value="XM_002949423.1"/>
</dbReference>
<dbReference type="EMBL" id="GL378335">
    <property type="protein sequence ID" value="EFJ49488.1"/>
    <property type="molecule type" value="Genomic_DNA"/>
</dbReference>
<evidence type="ECO:0000259" key="1">
    <source>
        <dbReference type="PROSITE" id="PS50011"/>
    </source>
</evidence>
<dbReference type="GO" id="GO:0005737">
    <property type="term" value="C:cytoplasm"/>
    <property type="evidence" value="ECO:0007669"/>
    <property type="project" value="TreeGrafter"/>
</dbReference>
<keyword evidence="3" id="KW-1185">Reference proteome</keyword>
<dbReference type="GeneID" id="9618516"/>